<dbReference type="InterPro" id="IPR026319">
    <property type="entry name" value="ZC2HC1A/B-like"/>
</dbReference>
<evidence type="ECO:0000256" key="3">
    <source>
        <dbReference type="ARBA" id="ARBA00022771"/>
    </source>
</evidence>
<feature type="compositionally biased region" description="Basic and acidic residues" evidence="6">
    <location>
        <begin position="468"/>
        <end position="477"/>
    </location>
</feature>
<feature type="domain" description="C2HC/C3H-type" evidence="7">
    <location>
        <begin position="545"/>
        <end position="574"/>
    </location>
</feature>
<dbReference type="PANTHER" id="PTHR13555">
    <property type="entry name" value="C2H2 ZINC FINGER CGI-62-RELATED"/>
    <property type="match status" value="1"/>
</dbReference>
<gene>
    <name evidence="8" type="ORF">CYMTET_49696</name>
</gene>
<feature type="region of interest" description="Disordered" evidence="6">
    <location>
        <begin position="575"/>
        <end position="612"/>
    </location>
</feature>
<evidence type="ECO:0000313" key="9">
    <source>
        <dbReference type="Proteomes" id="UP001190700"/>
    </source>
</evidence>
<keyword evidence="3 5" id="KW-0863">Zinc-finger</keyword>
<name>A0AAE0BQW2_9CHLO</name>
<dbReference type="EMBL" id="LGRX02033637">
    <property type="protein sequence ID" value="KAK3240464.1"/>
    <property type="molecule type" value="Genomic_DNA"/>
</dbReference>
<organism evidence="8 9">
    <name type="scientific">Cymbomonas tetramitiformis</name>
    <dbReference type="NCBI Taxonomy" id="36881"/>
    <lineage>
        <taxon>Eukaryota</taxon>
        <taxon>Viridiplantae</taxon>
        <taxon>Chlorophyta</taxon>
        <taxon>Pyramimonadophyceae</taxon>
        <taxon>Pyramimonadales</taxon>
        <taxon>Pyramimonadaceae</taxon>
        <taxon>Cymbomonas</taxon>
    </lineage>
</organism>
<feature type="domain" description="C2HC/C3H-type" evidence="7">
    <location>
        <begin position="410"/>
        <end position="439"/>
    </location>
</feature>
<feature type="compositionally biased region" description="Low complexity" evidence="6">
    <location>
        <begin position="310"/>
        <end position="327"/>
    </location>
</feature>
<reference evidence="8 9" key="1">
    <citation type="journal article" date="2015" name="Genome Biol. Evol.">
        <title>Comparative Genomics of a Bacterivorous Green Alga Reveals Evolutionary Causalities and Consequences of Phago-Mixotrophic Mode of Nutrition.</title>
        <authorList>
            <person name="Burns J.A."/>
            <person name="Paasch A."/>
            <person name="Narechania A."/>
            <person name="Kim E."/>
        </authorList>
    </citation>
    <scope>NUCLEOTIDE SEQUENCE [LARGE SCALE GENOMIC DNA]</scope>
    <source>
        <strain evidence="8 9">PLY_AMNH</strain>
    </source>
</reference>
<keyword evidence="1" id="KW-0479">Metal-binding</keyword>
<feature type="region of interest" description="Disordered" evidence="6">
    <location>
        <begin position="280"/>
        <end position="418"/>
    </location>
</feature>
<keyword evidence="9" id="KW-1185">Reference proteome</keyword>
<evidence type="ECO:0000256" key="6">
    <source>
        <dbReference type="SAM" id="MobiDB-lite"/>
    </source>
</evidence>
<feature type="region of interest" description="Disordered" evidence="6">
    <location>
        <begin position="527"/>
        <end position="546"/>
    </location>
</feature>
<feature type="domain" description="C2HC/C3H-type" evidence="7">
    <location>
        <begin position="246"/>
        <end position="275"/>
    </location>
</feature>
<feature type="region of interest" description="Disordered" evidence="6">
    <location>
        <begin position="1"/>
        <end position="243"/>
    </location>
</feature>
<dbReference type="Proteomes" id="UP001190700">
    <property type="component" value="Unassembled WGS sequence"/>
</dbReference>
<keyword evidence="4" id="KW-0862">Zinc</keyword>
<evidence type="ECO:0000259" key="7">
    <source>
        <dbReference type="PROSITE" id="PS52027"/>
    </source>
</evidence>
<dbReference type="InterPro" id="IPR049899">
    <property type="entry name" value="Znf_C2HC_C3H"/>
</dbReference>
<dbReference type="PROSITE" id="PS52027">
    <property type="entry name" value="ZF_C2HC_C3H"/>
    <property type="match status" value="3"/>
</dbReference>
<evidence type="ECO:0000256" key="2">
    <source>
        <dbReference type="ARBA" id="ARBA00022737"/>
    </source>
</evidence>
<feature type="compositionally biased region" description="Gly residues" evidence="6">
    <location>
        <begin position="379"/>
        <end position="392"/>
    </location>
</feature>
<feature type="compositionally biased region" description="Polar residues" evidence="6">
    <location>
        <begin position="13"/>
        <end position="24"/>
    </location>
</feature>
<evidence type="ECO:0000256" key="1">
    <source>
        <dbReference type="ARBA" id="ARBA00022723"/>
    </source>
</evidence>
<feature type="compositionally biased region" description="Basic and acidic residues" evidence="6">
    <location>
        <begin position="444"/>
        <end position="460"/>
    </location>
</feature>
<evidence type="ECO:0000313" key="8">
    <source>
        <dbReference type="EMBL" id="KAK3240464.1"/>
    </source>
</evidence>
<dbReference type="Pfam" id="PF13913">
    <property type="entry name" value="zf-C2HC_2"/>
    <property type="match status" value="3"/>
</dbReference>
<evidence type="ECO:0000256" key="4">
    <source>
        <dbReference type="ARBA" id="ARBA00022833"/>
    </source>
</evidence>
<dbReference type="PANTHER" id="PTHR13555:SF36">
    <property type="entry name" value="ZINC FINGER C2HC DOMAIN-CONTAINING PROTEIN 1B"/>
    <property type="match status" value="1"/>
</dbReference>
<feature type="compositionally biased region" description="Low complexity" evidence="6">
    <location>
        <begin position="340"/>
        <end position="365"/>
    </location>
</feature>
<accession>A0AAE0BQW2</accession>
<dbReference type="GO" id="GO:0008270">
    <property type="term" value="F:zinc ion binding"/>
    <property type="evidence" value="ECO:0007669"/>
    <property type="project" value="UniProtKB-KW"/>
</dbReference>
<dbReference type="AlphaFoldDB" id="A0AAE0BQW2"/>
<feature type="non-terminal residue" evidence="8">
    <location>
        <position position="1"/>
    </location>
</feature>
<feature type="compositionally biased region" description="Basic and acidic residues" evidence="6">
    <location>
        <begin position="53"/>
        <end position="72"/>
    </location>
</feature>
<comment type="caution">
    <text evidence="8">The sequence shown here is derived from an EMBL/GenBank/DDBJ whole genome shotgun (WGS) entry which is preliminary data.</text>
</comment>
<evidence type="ECO:0000256" key="5">
    <source>
        <dbReference type="PROSITE-ProRule" id="PRU01371"/>
    </source>
</evidence>
<keyword evidence="2" id="KW-0677">Repeat</keyword>
<feature type="compositionally biased region" description="Polar residues" evidence="6">
    <location>
        <begin position="35"/>
        <end position="44"/>
    </location>
</feature>
<proteinExistence type="predicted"/>
<feature type="region of interest" description="Disordered" evidence="6">
    <location>
        <begin position="444"/>
        <end position="512"/>
    </location>
</feature>
<sequence length="612" mass="64302">AVNAVAVADALRSRNSSAGSSYGTSPAPGGKRQEWGTSASSQMEMGSPVYAEPHAREPLRDRGSVRQRKMEDGWNNEFAESPAPAEYDAPSYDEPPTMQPPPSGRRREEPSRPTWDGEVSDGPGDADDGCFSPAPPVPTRRAAAPKGALSLLKKKMKPAPRTPTVADKPPARPPFETDPQTLRSYPLEEDQPAPRGAKGGFVPSGGAPLDDMPVGRGVAPQAPSDPWQNTPPPPSIPQEAADAPVALSQCGGCGRSFNARAFPIHQRACQKVFQNKRPTFNSAAARAPDDEEGAASSAAPPTMPPRTQIKPKAASARKPASKVAASPTQAPSHRPGSVQSSTSSRPPSTRASPKPAAVPAKSKMPPAAPAPAPSSDAFSGGGGGFGGGGGDFGPDAFPSNGPDEYGPPVALHQCGGCGRSFNEKALKIHQKICKKVFQDKVKPKDMTAARLPDVPDKGELIKSMQQQKKKEERDKMKGAKQQKPGGARGAMERPIESAETKKEAWKKKSEAFRAAMQASRGITKALAEGKDLKDIPPPPPTIDDSLIQCPHCLRRFNDRAAERHIPKCTSIKAKPNMLKAGGGSGGAANRAGAGGSKYTVNAPVTRKPSARR</sequence>
<protein>
    <recommendedName>
        <fullName evidence="7">C2HC/C3H-type domain-containing protein</fullName>
    </recommendedName>
</protein>
<feature type="compositionally biased region" description="Basic and acidic residues" evidence="6">
    <location>
        <begin position="490"/>
        <end position="511"/>
    </location>
</feature>